<keyword evidence="2 4" id="KW-0238">DNA-binding</keyword>
<gene>
    <name evidence="6" type="ORF">GCM10007276_27110</name>
</gene>
<dbReference type="PANTHER" id="PTHR47506:SF1">
    <property type="entry name" value="HTH-TYPE TRANSCRIPTIONAL REGULATOR YJDC"/>
    <property type="match status" value="1"/>
</dbReference>
<sequence>MGRNRTIDRDAVLDAAQKVVSRDGAIGLTLDAVAHEAGISKASVLYDCKTKQQLIQAVIERRIARDTERARDAVSKLGDCPNPSIEALIASFQSEVSDEDRAVAIHLIAAMAQDNELRAPVQELIASHVRDIRATSATPRGALLAFFALEGMKLLDWFGLHRCSEAERDQLIKDIRWLVDQSPGDPPPSPEATHG</sequence>
<reference evidence="6" key="2">
    <citation type="submission" date="2020-09" db="EMBL/GenBank/DDBJ databases">
        <authorList>
            <person name="Sun Q."/>
            <person name="Sedlacek I."/>
        </authorList>
    </citation>
    <scope>NUCLEOTIDE SEQUENCE</scope>
    <source>
        <strain evidence="6">CCM 7684</strain>
    </source>
</reference>
<feature type="domain" description="HTH tetR-type" evidence="5">
    <location>
        <begin position="6"/>
        <end position="66"/>
    </location>
</feature>
<dbReference type="GO" id="GO:0003677">
    <property type="term" value="F:DNA binding"/>
    <property type="evidence" value="ECO:0007669"/>
    <property type="project" value="UniProtKB-UniRule"/>
</dbReference>
<dbReference type="AlphaFoldDB" id="A0A8J2YKH3"/>
<dbReference type="PANTHER" id="PTHR47506">
    <property type="entry name" value="TRANSCRIPTIONAL REGULATORY PROTEIN"/>
    <property type="match status" value="1"/>
</dbReference>
<evidence type="ECO:0000259" key="5">
    <source>
        <dbReference type="PROSITE" id="PS50977"/>
    </source>
</evidence>
<dbReference type="InterPro" id="IPR009057">
    <property type="entry name" value="Homeodomain-like_sf"/>
</dbReference>
<keyword evidence="7" id="KW-1185">Reference proteome</keyword>
<protein>
    <submittedName>
        <fullName evidence="6">TetR family transcriptional regulator</fullName>
    </submittedName>
</protein>
<dbReference type="SUPFAM" id="SSF46689">
    <property type="entry name" value="Homeodomain-like"/>
    <property type="match status" value="1"/>
</dbReference>
<evidence type="ECO:0000256" key="4">
    <source>
        <dbReference type="PROSITE-ProRule" id="PRU00335"/>
    </source>
</evidence>
<dbReference type="PROSITE" id="PS50977">
    <property type="entry name" value="HTH_TETR_2"/>
    <property type="match status" value="1"/>
</dbReference>
<proteinExistence type="predicted"/>
<dbReference type="Proteomes" id="UP000602745">
    <property type="component" value="Unassembled WGS sequence"/>
</dbReference>
<name>A0A8J2YKH3_9RHOB</name>
<evidence type="ECO:0000256" key="1">
    <source>
        <dbReference type="ARBA" id="ARBA00023015"/>
    </source>
</evidence>
<dbReference type="Pfam" id="PF00440">
    <property type="entry name" value="TetR_N"/>
    <property type="match status" value="1"/>
</dbReference>
<evidence type="ECO:0000313" key="6">
    <source>
        <dbReference type="EMBL" id="GGE48527.1"/>
    </source>
</evidence>
<evidence type="ECO:0000256" key="2">
    <source>
        <dbReference type="ARBA" id="ARBA00023125"/>
    </source>
</evidence>
<keyword evidence="3" id="KW-0804">Transcription</keyword>
<comment type="caution">
    <text evidence="6">The sequence shown here is derived from an EMBL/GenBank/DDBJ whole genome shotgun (WGS) entry which is preliminary data.</text>
</comment>
<dbReference type="EMBL" id="BMCP01000003">
    <property type="protein sequence ID" value="GGE48527.1"/>
    <property type="molecule type" value="Genomic_DNA"/>
</dbReference>
<reference evidence="6" key="1">
    <citation type="journal article" date="2014" name="Int. J. Syst. Evol. Microbiol.">
        <title>Complete genome sequence of Corynebacterium casei LMG S-19264T (=DSM 44701T), isolated from a smear-ripened cheese.</title>
        <authorList>
            <consortium name="US DOE Joint Genome Institute (JGI-PGF)"/>
            <person name="Walter F."/>
            <person name="Albersmeier A."/>
            <person name="Kalinowski J."/>
            <person name="Ruckert C."/>
        </authorList>
    </citation>
    <scope>NUCLEOTIDE SEQUENCE</scope>
    <source>
        <strain evidence="6">CCM 7684</strain>
    </source>
</reference>
<keyword evidence="1" id="KW-0805">Transcription regulation</keyword>
<dbReference type="RefSeq" id="WP_188410344.1">
    <property type="nucleotide sequence ID" value="NZ_BMCP01000003.1"/>
</dbReference>
<accession>A0A8J2YKH3</accession>
<dbReference type="InterPro" id="IPR041479">
    <property type="entry name" value="TetR_CgmR_C"/>
</dbReference>
<organism evidence="6 7">
    <name type="scientific">Agaricicola taiwanensis</name>
    <dbReference type="NCBI Taxonomy" id="591372"/>
    <lineage>
        <taxon>Bacteria</taxon>
        <taxon>Pseudomonadati</taxon>
        <taxon>Pseudomonadota</taxon>
        <taxon>Alphaproteobacteria</taxon>
        <taxon>Rhodobacterales</taxon>
        <taxon>Paracoccaceae</taxon>
        <taxon>Agaricicola</taxon>
    </lineage>
</organism>
<dbReference type="InterPro" id="IPR001647">
    <property type="entry name" value="HTH_TetR"/>
</dbReference>
<dbReference type="Pfam" id="PF17937">
    <property type="entry name" value="TetR_C_28"/>
    <property type="match status" value="1"/>
</dbReference>
<feature type="DNA-binding region" description="H-T-H motif" evidence="4">
    <location>
        <begin position="29"/>
        <end position="48"/>
    </location>
</feature>
<evidence type="ECO:0000256" key="3">
    <source>
        <dbReference type="ARBA" id="ARBA00023163"/>
    </source>
</evidence>
<dbReference type="Gene3D" id="1.10.357.10">
    <property type="entry name" value="Tetracycline Repressor, domain 2"/>
    <property type="match status" value="1"/>
</dbReference>
<evidence type="ECO:0000313" key="7">
    <source>
        <dbReference type="Proteomes" id="UP000602745"/>
    </source>
</evidence>